<evidence type="ECO:0000313" key="2">
    <source>
        <dbReference type="Proteomes" id="UP000061348"/>
    </source>
</evidence>
<proteinExistence type="predicted"/>
<reference evidence="1 2" key="1">
    <citation type="submission" date="2015-05" db="EMBL/GenBank/DDBJ databases">
        <title>A genomic and transcriptomic approach to investigate the blue pigment phenotype in Pseudomonas fluorescens.</title>
        <authorList>
            <person name="Andreani N.A."/>
            <person name="Cardazzo B."/>
        </authorList>
    </citation>
    <scope>NUCLEOTIDE SEQUENCE [LARGE SCALE GENOMIC DNA]</scope>
    <source>
        <strain evidence="1 2">Ps_22</strain>
    </source>
</reference>
<accession>A0A109LLM2</accession>
<name>A0A109LLM2_PSEFL</name>
<organism evidence="1 2">
    <name type="scientific">Pseudomonas fluorescens</name>
    <dbReference type="NCBI Taxonomy" id="294"/>
    <lineage>
        <taxon>Bacteria</taxon>
        <taxon>Pseudomonadati</taxon>
        <taxon>Pseudomonadota</taxon>
        <taxon>Gammaproteobacteria</taxon>
        <taxon>Pseudomonadales</taxon>
        <taxon>Pseudomonadaceae</taxon>
        <taxon>Pseudomonas</taxon>
    </lineage>
</organism>
<dbReference type="AlphaFoldDB" id="A0A109LLM2"/>
<protein>
    <submittedName>
        <fullName evidence="1">Uncharacterized protein</fullName>
    </submittedName>
</protein>
<dbReference type="Proteomes" id="UP000061348">
    <property type="component" value="Unassembled WGS sequence"/>
</dbReference>
<dbReference type="EMBL" id="LCYA01000020">
    <property type="protein sequence ID" value="KWV89719.1"/>
    <property type="molecule type" value="Genomic_DNA"/>
</dbReference>
<sequence length="39" mass="4468">MRLRLRSTVLLPQPDGPMKPVILFFSIGTWLSRTAMKLP</sequence>
<comment type="caution">
    <text evidence="1">The sequence shown here is derived from an EMBL/GenBank/DDBJ whole genome shotgun (WGS) entry which is preliminary data.</text>
</comment>
<evidence type="ECO:0000313" key="1">
    <source>
        <dbReference type="EMBL" id="KWV89719.1"/>
    </source>
</evidence>
<gene>
    <name evidence="1" type="ORF">PFLmoz3_00626</name>
</gene>